<sequence length="137" mass="15358">MECINCPQCYAYAYDTLVRPASRARVDMFEHTVSMPRITKAAHTLTPEFIRASVLRGDLSYIVILCVEAGGIVRPTNRARNAFAIMWLWMQGRIKDLGNMAEIHFEHSGGFAPEPPPAPSGLPLRIRIPRCPDGLYD</sequence>
<reference evidence="1" key="1">
    <citation type="journal article" date="2020" name="Nature">
        <title>Giant virus diversity and host interactions through global metagenomics.</title>
        <authorList>
            <person name="Schulz F."/>
            <person name="Roux S."/>
            <person name="Paez-Espino D."/>
            <person name="Jungbluth S."/>
            <person name="Walsh D.A."/>
            <person name="Denef V.J."/>
            <person name="McMahon K.D."/>
            <person name="Konstantinidis K.T."/>
            <person name="Eloe-Fadrosh E.A."/>
            <person name="Kyrpides N.C."/>
            <person name="Woyke T."/>
        </authorList>
    </citation>
    <scope>NUCLEOTIDE SEQUENCE</scope>
    <source>
        <strain evidence="1">GVMAG-M-3300027708-51</strain>
    </source>
</reference>
<proteinExistence type="predicted"/>
<name>A0A6C0JFK5_9ZZZZ</name>
<organism evidence="1">
    <name type="scientific">viral metagenome</name>
    <dbReference type="NCBI Taxonomy" id="1070528"/>
    <lineage>
        <taxon>unclassified sequences</taxon>
        <taxon>metagenomes</taxon>
        <taxon>organismal metagenomes</taxon>
    </lineage>
</organism>
<protein>
    <submittedName>
        <fullName evidence="1">Uncharacterized protein</fullName>
    </submittedName>
</protein>
<dbReference type="EMBL" id="MN740401">
    <property type="protein sequence ID" value="QHU04595.1"/>
    <property type="molecule type" value="Genomic_DNA"/>
</dbReference>
<accession>A0A6C0JFK5</accession>
<dbReference type="AlphaFoldDB" id="A0A6C0JFK5"/>
<evidence type="ECO:0000313" key="1">
    <source>
        <dbReference type="EMBL" id="QHU04595.1"/>
    </source>
</evidence>